<dbReference type="AlphaFoldDB" id="A0AAE1N504"/>
<keyword evidence="8" id="KW-1185">Reference proteome</keyword>
<dbReference type="Pfam" id="PF13923">
    <property type="entry name" value="zf-C3HC4_2"/>
    <property type="match status" value="1"/>
</dbReference>
<evidence type="ECO:0000256" key="3">
    <source>
        <dbReference type="ARBA" id="ARBA00022833"/>
    </source>
</evidence>
<dbReference type="PANTHER" id="PTHR46293:SF1">
    <property type="entry name" value="OS03G0632800 PROTEIN"/>
    <property type="match status" value="1"/>
</dbReference>
<accession>A0AAE1N504</accession>
<sequence length="431" mass="47528">MASQVVKVKRETLEACMTCPLCHKLLKDATTISLCLHTFCRKCIYERFSDEETDCCPVCNIDLGCLPVEKLRPDHNLQDIRAKIFPLRRRKIKAPQAIPSIPLPAKRKERSLSSLVISAPKVPMQTGFTGKRTKTGTRKAAALRGCSFAVHESIKKEEVYTEDNPDSSTAEPSKKNRPNEETENNGELPEGKLDLWTPLNCLVEAANRTKSSKSTSQGLSLAKSEPPTSPNGGINMPEITTKSEPPATVHSEVRMPKTKNKDDGHKTKFGDDKDEKNVPPGQVRRRRVRPAGQKRAAASEISASAQVMLDAAGGRGNRENCPIWFSLVASEDQKGDVPLPQISASYLRIKDSTVPVSSIQKYLVKKLNLASEAEVEIMCRGRPVIPSLQLHNLVDLWFKAPSYSKKFPASVGSSAKDFVMVLSYSRKALPP</sequence>
<gene>
    <name evidence="7" type="ORF">QN277_014221</name>
</gene>
<keyword evidence="1" id="KW-0479">Metal-binding</keyword>
<comment type="caution">
    <text evidence="7">The sequence shown here is derived from an EMBL/GenBank/DDBJ whole genome shotgun (WGS) entry which is preliminary data.</text>
</comment>
<keyword evidence="2 4" id="KW-0863">Zinc-finger</keyword>
<evidence type="ECO:0000259" key="6">
    <source>
        <dbReference type="PROSITE" id="PS50089"/>
    </source>
</evidence>
<reference evidence="7" key="1">
    <citation type="submission" date="2023-10" db="EMBL/GenBank/DDBJ databases">
        <title>Chromosome-level genome of the transformable northern wattle, Acacia crassicarpa.</title>
        <authorList>
            <person name="Massaro I."/>
            <person name="Sinha N.R."/>
            <person name="Poethig S."/>
            <person name="Leichty A.R."/>
        </authorList>
    </citation>
    <scope>NUCLEOTIDE SEQUENCE</scope>
    <source>
        <strain evidence="7">Acra3RX</strain>
        <tissue evidence="7">Leaf</tissue>
    </source>
</reference>
<dbReference type="Gene3D" id="3.30.40.10">
    <property type="entry name" value="Zinc/RING finger domain, C3HC4 (zinc finger)"/>
    <property type="match status" value="1"/>
</dbReference>
<evidence type="ECO:0000256" key="4">
    <source>
        <dbReference type="PROSITE-ProRule" id="PRU00175"/>
    </source>
</evidence>
<dbReference type="SMART" id="SM00184">
    <property type="entry name" value="RING"/>
    <property type="match status" value="1"/>
</dbReference>
<dbReference type="CDD" id="cd16525">
    <property type="entry name" value="RING-HC_PCGF"/>
    <property type="match status" value="1"/>
</dbReference>
<dbReference type="Gene3D" id="3.10.20.90">
    <property type="entry name" value="Phosphatidylinositol 3-kinase Catalytic Subunit, Chain A, domain 1"/>
    <property type="match status" value="1"/>
</dbReference>
<dbReference type="PANTHER" id="PTHR46293">
    <property type="entry name" value="E3 UBIQUITIN PROTEIN LIGASE DRIP1"/>
    <property type="match status" value="1"/>
</dbReference>
<dbReference type="PROSITE" id="PS50089">
    <property type="entry name" value="ZF_RING_2"/>
    <property type="match status" value="1"/>
</dbReference>
<feature type="compositionally biased region" description="Polar residues" evidence="5">
    <location>
        <begin position="208"/>
        <end position="219"/>
    </location>
</feature>
<dbReference type="InterPro" id="IPR001841">
    <property type="entry name" value="Znf_RING"/>
</dbReference>
<dbReference type="Proteomes" id="UP001293593">
    <property type="component" value="Unassembled WGS sequence"/>
</dbReference>
<feature type="region of interest" description="Disordered" evidence="5">
    <location>
        <begin position="157"/>
        <end position="193"/>
    </location>
</feature>
<dbReference type="GO" id="GO:0008270">
    <property type="term" value="F:zinc ion binding"/>
    <property type="evidence" value="ECO:0007669"/>
    <property type="project" value="UniProtKB-KW"/>
</dbReference>
<dbReference type="InterPro" id="IPR013083">
    <property type="entry name" value="Znf_RING/FYVE/PHD"/>
</dbReference>
<feature type="domain" description="RING-type" evidence="6">
    <location>
        <begin position="19"/>
        <end position="60"/>
    </location>
</feature>
<organism evidence="7 8">
    <name type="scientific">Acacia crassicarpa</name>
    <name type="common">northern wattle</name>
    <dbReference type="NCBI Taxonomy" id="499986"/>
    <lineage>
        <taxon>Eukaryota</taxon>
        <taxon>Viridiplantae</taxon>
        <taxon>Streptophyta</taxon>
        <taxon>Embryophyta</taxon>
        <taxon>Tracheophyta</taxon>
        <taxon>Spermatophyta</taxon>
        <taxon>Magnoliopsida</taxon>
        <taxon>eudicotyledons</taxon>
        <taxon>Gunneridae</taxon>
        <taxon>Pentapetalae</taxon>
        <taxon>rosids</taxon>
        <taxon>fabids</taxon>
        <taxon>Fabales</taxon>
        <taxon>Fabaceae</taxon>
        <taxon>Caesalpinioideae</taxon>
        <taxon>mimosoid clade</taxon>
        <taxon>Acacieae</taxon>
        <taxon>Acacia</taxon>
    </lineage>
</organism>
<evidence type="ECO:0000256" key="2">
    <source>
        <dbReference type="ARBA" id="ARBA00022771"/>
    </source>
</evidence>
<evidence type="ECO:0000313" key="7">
    <source>
        <dbReference type="EMBL" id="KAK4282896.1"/>
    </source>
</evidence>
<dbReference type="SUPFAM" id="SSF57850">
    <property type="entry name" value="RING/U-box"/>
    <property type="match status" value="1"/>
</dbReference>
<name>A0AAE1N504_9FABA</name>
<feature type="compositionally biased region" description="Basic and acidic residues" evidence="5">
    <location>
        <begin position="251"/>
        <end position="277"/>
    </location>
</feature>
<dbReference type="EMBL" id="JAWXYG010000002">
    <property type="protein sequence ID" value="KAK4282896.1"/>
    <property type="molecule type" value="Genomic_DNA"/>
</dbReference>
<evidence type="ECO:0000256" key="1">
    <source>
        <dbReference type="ARBA" id="ARBA00022723"/>
    </source>
</evidence>
<keyword evidence="3" id="KW-0862">Zinc</keyword>
<dbReference type="InterPro" id="IPR044807">
    <property type="entry name" value="DRIP1-like"/>
</dbReference>
<protein>
    <recommendedName>
        <fullName evidence="6">RING-type domain-containing protein</fullName>
    </recommendedName>
</protein>
<feature type="region of interest" description="Disordered" evidence="5">
    <location>
        <begin position="208"/>
        <end position="299"/>
    </location>
</feature>
<evidence type="ECO:0000256" key="5">
    <source>
        <dbReference type="SAM" id="MobiDB-lite"/>
    </source>
</evidence>
<evidence type="ECO:0000313" key="8">
    <source>
        <dbReference type="Proteomes" id="UP001293593"/>
    </source>
</evidence>
<dbReference type="GO" id="GO:0004842">
    <property type="term" value="F:ubiquitin-protein transferase activity"/>
    <property type="evidence" value="ECO:0007669"/>
    <property type="project" value="InterPro"/>
</dbReference>
<dbReference type="PROSITE" id="PS00518">
    <property type="entry name" value="ZF_RING_1"/>
    <property type="match status" value="1"/>
</dbReference>
<dbReference type="InterPro" id="IPR017907">
    <property type="entry name" value="Znf_RING_CS"/>
</dbReference>
<proteinExistence type="predicted"/>